<dbReference type="InterPro" id="IPR000210">
    <property type="entry name" value="BTB/POZ_dom"/>
</dbReference>
<evidence type="ECO:0000256" key="1">
    <source>
        <dbReference type="SAM" id="MobiDB-lite"/>
    </source>
</evidence>
<sequence length="601" mass="68386">MAQIPLSSETDDPNTEKALNDESPLLDTTTEKAFDHSYNFENKIHLVSKDLFTQGFSKYFRNDLFSDVTVNHVPTNTSFRCHRIILAHQSQFFESLFTGPFKDSGDCVDVHFDDMDGVFEKVLEYLYTGNITIPATSIVGLHVAADQLICNDLSKSVMIFLDEFLSEKNVFQILNSSLRQYDDAILEKACAYIALHFVSLNDEFNLIYADLPSQVFFGIIAHENIAKGSGTKATKSKLISQCVDDYCKKNNVLENVELLQLCIDALSASETITPDSAAFYLIQCQKHDLKEHISACTRILALNFNDLKNLSIIYQFKPETFYELLSSDELYIGREDNAFEVILSYFKHRDDVTEEQRQKIANTIRFPFLSYAYLQKIVEKTEPLIANVVLEENLALSLLERIKKLEKKGTYKINDEEEGPMFLKPRTTRIFTHTSDFDECGIIYWLGTLYLSENYVSPTTRGLLKISCSSTFEAGVEDDIISRTPVSCNLVNNANTTITFDFLQLIILPSAYTLRHTSARDTECLRNWRFQGSIDGNTFVDIKVHINDQSITTKSQSVTFPVECNEYFRYFRILQDGLNSSSNNYLSLGGFEIYGLVKSTA</sequence>
<keyword evidence="4" id="KW-1185">Reference proteome</keyword>
<dbReference type="Gene3D" id="2.60.120.260">
    <property type="entry name" value="Galactose-binding domain-like"/>
    <property type="match status" value="1"/>
</dbReference>
<dbReference type="AlphaFoldDB" id="A0AA88H1U0"/>
<dbReference type="RefSeq" id="XP_044553721.1">
    <property type="nucleotide sequence ID" value="XM_044689175.1"/>
</dbReference>
<dbReference type="SMART" id="SM00225">
    <property type="entry name" value="BTB"/>
    <property type="match status" value="1"/>
</dbReference>
<evidence type="ECO:0000313" key="4">
    <source>
        <dbReference type="Proteomes" id="UP000816034"/>
    </source>
</evidence>
<gene>
    <name evidence="3" type="ORF">C9374_013312</name>
</gene>
<dbReference type="GeneID" id="68105765"/>
<protein>
    <recommendedName>
        <fullName evidence="2">BTB domain-containing protein</fullName>
    </recommendedName>
</protein>
<dbReference type="Gene3D" id="3.30.710.10">
    <property type="entry name" value="Potassium Channel Kv1.1, Chain A"/>
    <property type="match status" value="1"/>
</dbReference>
<dbReference type="PANTHER" id="PTHR47457:SF1">
    <property type="entry name" value="BTB DOMAIN-CONTAINING PROTEIN-RELATED"/>
    <property type="match status" value="1"/>
</dbReference>
<comment type="caution">
    <text evidence="3">The sequence shown here is derived from an EMBL/GenBank/DDBJ whole genome shotgun (WGS) entry which is preliminary data.</text>
</comment>
<feature type="region of interest" description="Disordered" evidence="1">
    <location>
        <begin position="1"/>
        <end position="24"/>
    </location>
</feature>
<organism evidence="3 4">
    <name type="scientific">Naegleria lovaniensis</name>
    <name type="common">Amoeba</name>
    <dbReference type="NCBI Taxonomy" id="51637"/>
    <lineage>
        <taxon>Eukaryota</taxon>
        <taxon>Discoba</taxon>
        <taxon>Heterolobosea</taxon>
        <taxon>Tetramitia</taxon>
        <taxon>Eutetramitia</taxon>
        <taxon>Vahlkampfiidae</taxon>
        <taxon>Naegleria</taxon>
    </lineage>
</organism>
<dbReference type="CDD" id="cd18186">
    <property type="entry name" value="BTB_POZ_ZBTB_KLHL-like"/>
    <property type="match status" value="1"/>
</dbReference>
<dbReference type="InterPro" id="IPR008979">
    <property type="entry name" value="Galactose-bd-like_sf"/>
</dbReference>
<dbReference type="Gene3D" id="1.25.40.420">
    <property type="match status" value="1"/>
</dbReference>
<dbReference type="EMBL" id="PYSW02000006">
    <property type="protein sequence ID" value="KAG2391827.1"/>
    <property type="molecule type" value="Genomic_DNA"/>
</dbReference>
<proteinExistence type="predicted"/>
<dbReference type="PROSITE" id="PS50097">
    <property type="entry name" value="BTB"/>
    <property type="match status" value="1"/>
</dbReference>
<dbReference type="Pfam" id="PF00651">
    <property type="entry name" value="BTB"/>
    <property type="match status" value="1"/>
</dbReference>
<evidence type="ECO:0000259" key="2">
    <source>
        <dbReference type="PROSITE" id="PS50097"/>
    </source>
</evidence>
<dbReference type="Pfam" id="PF07707">
    <property type="entry name" value="BACK"/>
    <property type="match status" value="1"/>
</dbReference>
<dbReference type="Proteomes" id="UP000816034">
    <property type="component" value="Unassembled WGS sequence"/>
</dbReference>
<dbReference type="PANTHER" id="PTHR47457">
    <property type="entry name" value="OS05G0345500 PROTEIN"/>
    <property type="match status" value="1"/>
</dbReference>
<accession>A0AA88H1U0</accession>
<name>A0AA88H1U0_NAELO</name>
<dbReference type="SUPFAM" id="SSF54695">
    <property type="entry name" value="POZ domain"/>
    <property type="match status" value="1"/>
</dbReference>
<evidence type="ECO:0000313" key="3">
    <source>
        <dbReference type="EMBL" id="KAG2391827.1"/>
    </source>
</evidence>
<reference evidence="3 4" key="1">
    <citation type="journal article" date="2018" name="BMC Genomics">
        <title>The genome of Naegleria lovaniensis, the basis for a comparative approach to unravel pathogenicity factors of the human pathogenic amoeba N. fowleri.</title>
        <authorList>
            <person name="Liechti N."/>
            <person name="Schurch N."/>
            <person name="Bruggmann R."/>
            <person name="Wittwer M."/>
        </authorList>
    </citation>
    <scope>NUCLEOTIDE SEQUENCE [LARGE SCALE GENOMIC DNA]</scope>
    <source>
        <strain evidence="3 4">ATCC 30569</strain>
    </source>
</reference>
<dbReference type="InterPro" id="IPR011705">
    <property type="entry name" value="BACK"/>
</dbReference>
<feature type="domain" description="BTB" evidence="2">
    <location>
        <begin position="66"/>
        <end position="135"/>
    </location>
</feature>
<dbReference type="SUPFAM" id="SSF49785">
    <property type="entry name" value="Galactose-binding domain-like"/>
    <property type="match status" value="1"/>
</dbReference>
<dbReference type="SMART" id="SM00875">
    <property type="entry name" value="BACK"/>
    <property type="match status" value="1"/>
</dbReference>
<dbReference type="InterPro" id="IPR011333">
    <property type="entry name" value="SKP1/BTB/POZ_sf"/>
</dbReference>